<feature type="repeat" description="Solcar" evidence="8">
    <location>
        <begin position="201"/>
        <end position="284"/>
    </location>
</feature>
<dbReference type="SUPFAM" id="SSF103506">
    <property type="entry name" value="Mitochondrial carrier"/>
    <property type="match status" value="1"/>
</dbReference>
<organism evidence="10 11">
    <name type="scientific">Basidiobolus ranarum</name>
    <dbReference type="NCBI Taxonomy" id="34480"/>
    <lineage>
        <taxon>Eukaryota</taxon>
        <taxon>Fungi</taxon>
        <taxon>Fungi incertae sedis</taxon>
        <taxon>Zoopagomycota</taxon>
        <taxon>Entomophthoromycotina</taxon>
        <taxon>Basidiobolomycetes</taxon>
        <taxon>Basidiobolales</taxon>
        <taxon>Basidiobolaceae</taxon>
        <taxon>Basidiobolus</taxon>
    </lineage>
</organism>
<keyword evidence="5" id="KW-0677">Repeat</keyword>
<evidence type="ECO:0000313" key="11">
    <source>
        <dbReference type="Proteomes" id="UP001479436"/>
    </source>
</evidence>
<keyword evidence="6" id="KW-1133">Transmembrane helix</keyword>
<comment type="similarity">
    <text evidence="2 9">Belongs to the mitochondrial carrier (TC 2.A.29) family.</text>
</comment>
<name>A0ABR2W5D9_9FUNG</name>
<dbReference type="Gene3D" id="1.50.40.10">
    <property type="entry name" value="Mitochondrial carrier domain"/>
    <property type="match status" value="1"/>
</dbReference>
<evidence type="ECO:0000256" key="3">
    <source>
        <dbReference type="ARBA" id="ARBA00022448"/>
    </source>
</evidence>
<accession>A0ABR2W5D9</accession>
<proteinExistence type="inferred from homology"/>
<comment type="caution">
    <text evidence="10">The sequence shown here is derived from an EMBL/GenBank/DDBJ whole genome shotgun (WGS) entry which is preliminary data.</text>
</comment>
<keyword evidence="3 9" id="KW-0813">Transport</keyword>
<gene>
    <name evidence="10" type="ORF">K7432_003929</name>
</gene>
<keyword evidence="11" id="KW-1185">Reference proteome</keyword>
<evidence type="ECO:0008006" key="12">
    <source>
        <dbReference type="Google" id="ProtNLM"/>
    </source>
</evidence>
<dbReference type="Pfam" id="PF00153">
    <property type="entry name" value="Mito_carr"/>
    <property type="match status" value="3"/>
</dbReference>
<dbReference type="PANTHER" id="PTHR45618">
    <property type="entry name" value="MITOCHONDRIAL DICARBOXYLATE CARRIER-RELATED"/>
    <property type="match status" value="1"/>
</dbReference>
<evidence type="ECO:0000256" key="2">
    <source>
        <dbReference type="ARBA" id="ARBA00006375"/>
    </source>
</evidence>
<sequence length="296" mass="32914">MVTTPQTSSSTYPFWIGGAAAMWGTVCTHPFDVVKVRLQTNETRASVGAIQTLANTIKSEGPLAIYNGLSGSLFRQATYSTTRFGVYDILKRKVVNENDTIPVWKSLLISMISGCLGGMVGNPGDVLTIRMANDGKLPFELRRNYRHCFDGLYKIIRDEGVLGLFRGVGPNTVRAVFMNSSQLASYDQFKQALLLKLHFRDDIYTHFSSSLLAGLVATTVCAPVDVIKTRVMNSAKQENAIAVLTHILRNEGPRALFKGWLPAYMRLGPHTIITFLTLEQIRQLWDSRREIPVVTI</sequence>
<comment type="subcellular location">
    <subcellularLocation>
        <location evidence="1">Membrane</location>
        <topology evidence="1">Multi-pass membrane protein</topology>
    </subcellularLocation>
</comment>
<evidence type="ECO:0000256" key="4">
    <source>
        <dbReference type="ARBA" id="ARBA00022692"/>
    </source>
</evidence>
<dbReference type="EMBL" id="JASJQH010007003">
    <property type="protein sequence ID" value="KAK9720772.1"/>
    <property type="molecule type" value="Genomic_DNA"/>
</dbReference>
<dbReference type="InterPro" id="IPR023395">
    <property type="entry name" value="MCP_dom_sf"/>
</dbReference>
<dbReference type="Proteomes" id="UP001479436">
    <property type="component" value="Unassembled WGS sequence"/>
</dbReference>
<evidence type="ECO:0000256" key="7">
    <source>
        <dbReference type="ARBA" id="ARBA00023136"/>
    </source>
</evidence>
<feature type="repeat" description="Solcar" evidence="8">
    <location>
        <begin position="8"/>
        <end position="93"/>
    </location>
</feature>
<dbReference type="InterPro" id="IPR018108">
    <property type="entry name" value="MCP_transmembrane"/>
</dbReference>
<feature type="repeat" description="Solcar" evidence="8">
    <location>
        <begin position="105"/>
        <end position="192"/>
    </location>
</feature>
<evidence type="ECO:0000313" key="10">
    <source>
        <dbReference type="EMBL" id="KAK9720772.1"/>
    </source>
</evidence>
<dbReference type="InterPro" id="IPR050391">
    <property type="entry name" value="Mito_Metabolite_Transporter"/>
</dbReference>
<evidence type="ECO:0000256" key="6">
    <source>
        <dbReference type="ARBA" id="ARBA00022989"/>
    </source>
</evidence>
<evidence type="ECO:0000256" key="5">
    <source>
        <dbReference type="ARBA" id="ARBA00022737"/>
    </source>
</evidence>
<evidence type="ECO:0000256" key="1">
    <source>
        <dbReference type="ARBA" id="ARBA00004141"/>
    </source>
</evidence>
<keyword evidence="7 8" id="KW-0472">Membrane</keyword>
<evidence type="ECO:0000256" key="8">
    <source>
        <dbReference type="PROSITE-ProRule" id="PRU00282"/>
    </source>
</evidence>
<protein>
    <recommendedName>
        <fullName evidence="12">Mitochondrial dicarboxylate carrier</fullName>
    </recommendedName>
</protein>
<keyword evidence="4 8" id="KW-0812">Transmembrane</keyword>
<reference evidence="10 11" key="1">
    <citation type="submission" date="2023-04" db="EMBL/GenBank/DDBJ databases">
        <title>Genome of Basidiobolus ranarum AG-B5.</title>
        <authorList>
            <person name="Stajich J.E."/>
            <person name="Carter-House D."/>
            <person name="Gryganskyi A."/>
        </authorList>
    </citation>
    <scope>NUCLEOTIDE SEQUENCE [LARGE SCALE GENOMIC DNA]</scope>
    <source>
        <strain evidence="10 11">AG-B5</strain>
    </source>
</reference>
<dbReference type="PROSITE" id="PS50920">
    <property type="entry name" value="SOLCAR"/>
    <property type="match status" value="3"/>
</dbReference>
<evidence type="ECO:0000256" key="9">
    <source>
        <dbReference type="RuleBase" id="RU000488"/>
    </source>
</evidence>